<keyword evidence="11" id="KW-1185">Reference proteome</keyword>
<comment type="similarity">
    <text evidence="2">Belongs to the glycosyl hydrolase 36 family.</text>
</comment>
<evidence type="ECO:0000256" key="5">
    <source>
        <dbReference type="ARBA" id="ARBA00023295"/>
    </source>
</evidence>
<evidence type="ECO:0000256" key="6">
    <source>
        <dbReference type="PIRNR" id="PIRNR005536"/>
    </source>
</evidence>
<dbReference type="PANTHER" id="PTHR43053">
    <property type="entry name" value="GLYCOSIDASE FAMILY 31"/>
    <property type="match status" value="1"/>
</dbReference>
<evidence type="ECO:0000256" key="7">
    <source>
        <dbReference type="PIRSR" id="PIRSR005536-1"/>
    </source>
</evidence>
<dbReference type="Pfam" id="PF02065">
    <property type="entry name" value="Melibiase"/>
    <property type="match status" value="1"/>
</dbReference>
<evidence type="ECO:0000256" key="3">
    <source>
        <dbReference type="ARBA" id="ARBA00012755"/>
    </source>
</evidence>
<dbReference type="PROSITE" id="PS00512">
    <property type="entry name" value="ALPHA_GALACTOSIDASE"/>
    <property type="match status" value="1"/>
</dbReference>
<protein>
    <recommendedName>
        <fullName evidence="3 6">Alpha-galactosidase</fullName>
        <ecNumber evidence="3 6">3.2.1.22</ecNumber>
    </recommendedName>
</protein>
<evidence type="ECO:0000259" key="8">
    <source>
        <dbReference type="Pfam" id="PF16874"/>
    </source>
</evidence>
<organism evidence="10 11">
    <name type="scientific">Sporolactobacillus laevolacticus DSM 442</name>
    <dbReference type="NCBI Taxonomy" id="1395513"/>
    <lineage>
        <taxon>Bacteria</taxon>
        <taxon>Bacillati</taxon>
        <taxon>Bacillota</taxon>
        <taxon>Bacilli</taxon>
        <taxon>Bacillales</taxon>
        <taxon>Sporolactobacillaceae</taxon>
        <taxon>Sporolactobacillus</taxon>
    </lineage>
</organism>
<dbReference type="GO" id="GO:0016052">
    <property type="term" value="P:carbohydrate catabolic process"/>
    <property type="evidence" value="ECO:0007669"/>
    <property type="project" value="InterPro"/>
</dbReference>
<proteinExistence type="inferred from homology"/>
<dbReference type="OrthoDB" id="9758822at2"/>
<feature type="active site" description="Proton donor" evidence="7">
    <location>
        <position position="546"/>
    </location>
</feature>
<feature type="domain" description="Glycosyl hydrolase family 36 N-terminal" evidence="9">
    <location>
        <begin position="27"/>
        <end position="283"/>
    </location>
</feature>
<dbReference type="PANTHER" id="PTHR43053:SF3">
    <property type="entry name" value="ALPHA-GALACTOSIDASE C-RELATED"/>
    <property type="match status" value="1"/>
</dbReference>
<dbReference type="InterPro" id="IPR013780">
    <property type="entry name" value="Glyco_hydro_b"/>
</dbReference>
<feature type="domain" description="Glycosyl hydrolase family 36 C-terminal" evidence="8">
    <location>
        <begin position="647"/>
        <end position="723"/>
    </location>
</feature>
<dbReference type="FunFam" id="3.20.20.70:FF:000118">
    <property type="entry name" value="Alpha-galactosidase"/>
    <property type="match status" value="1"/>
</dbReference>
<dbReference type="Gene3D" id="2.70.98.60">
    <property type="entry name" value="alpha-galactosidase from lactobacil brevis"/>
    <property type="match status" value="1"/>
</dbReference>
<dbReference type="PIRSF" id="PIRSF005536">
    <property type="entry name" value="Agal"/>
    <property type="match status" value="1"/>
</dbReference>
<dbReference type="STRING" id="1395513.P343_09165"/>
<gene>
    <name evidence="10" type="ORF">P343_09165</name>
</gene>
<dbReference type="InterPro" id="IPR017853">
    <property type="entry name" value="GH"/>
</dbReference>
<dbReference type="InterPro" id="IPR002252">
    <property type="entry name" value="Glyco_hydro_36"/>
</dbReference>
<evidence type="ECO:0000313" key="11">
    <source>
        <dbReference type="Proteomes" id="UP000018296"/>
    </source>
</evidence>
<dbReference type="SUPFAM" id="SSF51445">
    <property type="entry name" value="(Trans)glycosidases"/>
    <property type="match status" value="1"/>
</dbReference>
<evidence type="ECO:0000256" key="1">
    <source>
        <dbReference type="ARBA" id="ARBA00001255"/>
    </source>
</evidence>
<dbReference type="InterPro" id="IPR013785">
    <property type="entry name" value="Aldolase_TIM"/>
</dbReference>
<accession>V6IYL0</accession>
<comment type="catalytic activity">
    <reaction evidence="1 6">
        <text>Hydrolysis of terminal, non-reducing alpha-D-galactose residues in alpha-D-galactosides, including galactose oligosaccharides, galactomannans and galactolipids.</text>
        <dbReference type="EC" id="3.2.1.22"/>
    </reaction>
</comment>
<dbReference type="eggNOG" id="COG3345">
    <property type="taxonomic scope" value="Bacteria"/>
</dbReference>
<dbReference type="InterPro" id="IPR038417">
    <property type="entry name" value="Alpga-gal_N_sf"/>
</dbReference>
<dbReference type="GO" id="GO:0004557">
    <property type="term" value="F:alpha-galactosidase activity"/>
    <property type="evidence" value="ECO:0007669"/>
    <property type="project" value="UniProtKB-UniRule"/>
</dbReference>
<evidence type="ECO:0000313" key="10">
    <source>
        <dbReference type="EMBL" id="EST11826.1"/>
    </source>
</evidence>
<comment type="caution">
    <text evidence="10">The sequence shown here is derived from an EMBL/GenBank/DDBJ whole genome shotgun (WGS) entry which is preliminary data.</text>
</comment>
<evidence type="ECO:0000256" key="4">
    <source>
        <dbReference type="ARBA" id="ARBA00022801"/>
    </source>
</evidence>
<dbReference type="Pfam" id="PF16875">
    <property type="entry name" value="Glyco_hydro_36N"/>
    <property type="match status" value="1"/>
</dbReference>
<dbReference type="InterPro" id="IPR031704">
    <property type="entry name" value="Glyco_hydro_36_N"/>
</dbReference>
<dbReference type="InterPro" id="IPR050985">
    <property type="entry name" value="Alpha-glycosidase_related"/>
</dbReference>
<dbReference type="Proteomes" id="UP000018296">
    <property type="component" value="Unassembled WGS sequence"/>
</dbReference>
<keyword evidence="5 6" id="KW-0326">Glycosidase</keyword>
<evidence type="ECO:0000256" key="2">
    <source>
        <dbReference type="ARBA" id="ARBA00006202"/>
    </source>
</evidence>
<keyword evidence="4 6" id="KW-0378">Hydrolase</keyword>
<name>V6IYL0_9BACL</name>
<dbReference type="PATRIC" id="fig|1395513.3.peg.1849"/>
<feature type="active site" description="Nucleophile" evidence="7">
    <location>
        <position position="476"/>
    </location>
</feature>
<dbReference type="InterPro" id="IPR000111">
    <property type="entry name" value="Glyco_hydro_27/36_CS"/>
</dbReference>
<dbReference type="Gene3D" id="3.20.20.70">
    <property type="entry name" value="Aldolase class I"/>
    <property type="match status" value="1"/>
</dbReference>
<reference evidence="10 11" key="1">
    <citation type="journal article" date="2013" name="Genome Announc.">
        <title>Genome Sequence of Sporolactobacillus laevolacticus DSM442, an Efficient Polymer-Grade D-Lactate Producer from Agricultural Waste Cottonseed as a Nitrogen Source.</title>
        <authorList>
            <person name="Wang H."/>
            <person name="Wang L."/>
            <person name="Ju J."/>
            <person name="Yu B."/>
            <person name="Ma Y."/>
        </authorList>
    </citation>
    <scope>NUCLEOTIDE SEQUENCE [LARGE SCALE GENOMIC DNA]</scope>
    <source>
        <strain evidence="10 11">DSM 442</strain>
    </source>
</reference>
<dbReference type="InterPro" id="IPR031705">
    <property type="entry name" value="Glyco_hydro_36_C"/>
</dbReference>
<dbReference type="Pfam" id="PF16874">
    <property type="entry name" value="Glyco_hydro_36C"/>
    <property type="match status" value="1"/>
</dbReference>
<sequence>MIDYDSKNKVFHLQTKHSSYVMGLDHGYLLHHYWGKKITTYRGSRPIVYAPRSFAPYADPTHRGFSLSTLPLEYPAYGNGDFRHPAYQVQLENGSTVTDLHYAGHVIYSGKKKLDGLPSTYVEQDQEAQSLDIILEDSVAGLTVVLTYCVFRDFDAITRSVRFENRGTKSLRLLRAASTSVNFRDDQFDSLTFYGSHNNERNINRRPLYPDMQVIDSTRGASSPQHDPFFALMRKNADETQGEVFGFSLVYSGNFAAQIEVDQYRTVRASIGINPFDFSWLLNSGASFQTPETVMVYSDCGLGGMSRTYHQLYRSRLARGKHRDRLRPILINNWEATYFKLSEEKLLAIAKEAQKAGIELFVLDDGWFGHRNNDKSSLGDWFVDRQKLPHGLSWLSNRIHEMGLLFGLWFEPEMISPDSDLYREHPDWSLHVPDRPRSLSRYQLVLDMSRADVRDYLLQALSAILSSANINYVKWDMNRHMTEIGSALLPPERQRETAHRYMLGLYELIDKLTRAFPDILFESCSSGGGRFDPGMLYYMPQTWTSDNTDAICRLKIQYGTSVVYPPITMGAHVSAVPNHQVGRITSLKTRGDVAMSGNFGYELDLTKLTDEEKQQVRQQVTFYKRIRPLIQFGDFYRINSPFEDDDTAWCFVSPDQSEAIGFYFKVLASPAQVLKAFRFQGLNPQALYENLATGEVFGGDELMNAGLNVPDEKGDFRSYVWQFKRVQG</sequence>
<dbReference type="Gene3D" id="2.60.40.1180">
    <property type="entry name" value="Golgi alpha-mannosidase II"/>
    <property type="match status" value="1"/>
</dbReference>
<dbReference type="EMBL" id="AWTC01000008">
    <property type="protein sequence ID" value="EST11826.1"/>
    <property type="molecule type" value="Genomic_DNA"/>
</dbReference>
<dbReference type="PRINTS" id="PR00743">
    <property type="entry name" value="GLHYDRLASE36"/>
</dbReference>
<dbReference type="AlphaFoldDB" id="V6IYL0"/>
<evidence type="ECO:0000259" key="9">
    <source>
        <dbReference type="Pfam" id="PF16875"/>
    </source>
</evidence>
<dbReference type="EC" id="3.2.1.22" evidence="3 6"/>
<dbReference type="CDD" id="cd14791">
    <property type="entry name" value="GH36"/>
    <property type="match status" value="1"/>
</dbReference>